<dbReference type="SUPFAM" id="SSF47113">
    <property type="entry name" value="Histone-fold"/>
    <property type="match status" value="1"/>
</dbReference>
<dbReference type="eggNOG" id="KOG3219">
    <property type="taxonomic scope" value="Eukaryota"/>
</dbReference>
<reference evidence="8 9" key="1">
    <citation type="journal article" date="2010" name="Plant Cell">
        <title>The Chlorella variabilis NC64A genome reveals adaptation to photosymbiosis, coevolution with viruses, and cryptic sex.</title>
        <authorList>
            <person name="Blanc G."/>
            <person name="Duncan G."/>
            <person name="Agarkova I."/>
            <person name="Borodovsky M."/>
            <person name="Gurnon J."/>
            <person name="Kuo A."/>
            <person name="Lindquist E."/>
            <person name="Lucas S."/>
            <person name="Pangilinan J."/>
            <person name="Polle J."/>
            <person name="Salamov A."/>
            <person name="Terry A."/>
            <person name="Yamada T."/>
            <person name="Dunigan D.D."/>
            <person name="Grigoriev I.V."/>
            <person name="Claverie J.M."/>
            <person name="Van Etten J.L."/>
        </authorList>
    </citation>
    <scope>NUCLEOTIDE SEQUENCE [LARGE SCALE GENOMIC DNA]</scope>
    <source>
        <strain evidence="8 9">NC64A</strain>
    </source>
</reference>
<gene>
    <name evidence="8" type="ORF">CHLNCDRAFT_143750</name>
</gene>
<dbReference type="Gene3D" id="1.10.20.10">
    <property type="entry name" value="Histone, subunit A"/>
    <property type="match status" value="1"/>
</dbReference>
<dbReference type="EMBL" id="GL433840">
    <property type="protein sequence ID" value="EFN57242.1"/>
    <property type="molecule type" value="Genomic_DNA"/>
</dbReference>
<protein>
    <recommendedName>
        <fullName evidence="7">TAFII28-like protein domain-containing protein</fullName>
    </recommendedName>
</protein>
<feature type="region of interest" description="Disordered" evidence="6">
    <location>
        <begin position="54"/>
        <end position="90"/>
    </location>
</feature>
<sequence length="239" mass="25732">MADDMDMPDLEAGFAPETLGQQQAVAAAAAAAPGPAGADEVLNEEDELELALEAELEDADEEQQQQQQQQQPGGEPRQQQAGDAQLPAGAALQDAARAATTATTALQREDEELPLTDEGFIDLDRLTAKQHQRYNNLVNEILTEQQLDRYSAFRRSSLKKGIQLLMIKTLGGAPNAKALIALSSVTKSFVDDLVAAAIGVAAERGETTPLQPAHIHAAYQRLIEQEKVPGKTARRRAFL</sequence>
<evidence type="ECO:0000256" key="1">
    <source>
        <dbReference type="ARBA" id="ARBA00004123"/>
    </source>
</evidence>
<dbReference type="InterPro" id="IPR003903">
    <property type="entry name" value="UIM_dom"/>
</dbReference>
<keyword evidence="9" id="KW-1185">Reference proteome</keyword>
<dbReference type="Pfam" id="PF04719">
    <property type="entry name" value="TAFII28"/>
    <property type="match status" value="1"/>
</dbReference>
<evidence type="ECO:0000256" key="2">
    <source>
        <dbReference type="ARBA" id="ARBA00009788"/>
    </source>
</evidence>
<dbReference type="PANTHER" id="PTHR13218">
    <property type="entry name" value="TRANSCRIPTION INITIATION FACTOR TFIID SUBUNIT 11-RELATED"/>
    <property type="match status" value="1"/>
</dbReference>
<evidence type="ECO:0000256" key="3">
    <source>
        <dbReference type="ARBA" id="ARBA00023015"/>
    </source>
</evidence>
<keyword evidence="5" id="KW-0539">Nucleus</keyword>
<evidence type="ECO:0000256" key="4">
    <source>
        <dbReference type="ARBA" id="ARBA00023163"/>
    </source>
</evidence>
<dbReference type="FunCoup" id="E1ZAD2">
    <property type="interactions" value="1576"/>
</dbReference>
<evidence type="ECO:0000259" key="7">
    <source>
        <dbReference type="Pfam" id="PF04719"/>
    </source>
</evidence>
<feature type="compositionally biased region" description="Acidic residues" evidence="6">
    <location>
        <begin position="54"/>
        <end position="63"/>
    </location>
</feature>
<dbReference type="GO" id="GO:0016251">
    <property type="term" value="F:RNA polymerase II general transcription initiation factor activity"/>
    <property type="evidence" value="ECO:0007669"/>
    <property type="project" value="TreeGrafter"/>
</dbReference>
<dbReference type="InterPro" id="IPR006809">
    <property type="entry name" value="TAFII28_dom"/>
</dbReference>
<dbReference type="KEGG" id="cvr:CHLNCDRAFT_143750"/>
<evidence type="ECO:0000256" key="6">
    <source>
        <dbReference type="SAM" id="MobiDB-lite"/>
    </source>
</evidence>
<proteinExistence type="inferred from homology"/>
<dbReference type="GeneID" id="17356762"/>
<dbReference type="OMA" id="MDMPDID"/>
<feature type="domain" description="TAFII28-like protein" evidence="7">
    <location>
        <begin position="140"/>
        <end position="221"/>
    </location>
</feature>
<dbReference type="GO" id="GO:0046982">
    <property type="term" value="F:protein heterodimerization activity"/>
    <property type="evidence" value="ECO:0007669"/>
    <property type="project" value="InterPro"/>
</dbReference>
<comment type="subcellular location">
    <subcellularLocation>
        <location evidence="1">Nucleus</location>
    </subcellularLocation>
</comment>
<dbReference type="GO" id="GO:0005669">
    <property type="term" value="C:transcription factor TFIID complex"/>
    <property type="evidence" value="ECO:0007669"/>
    <property type="project" value="InterPro"/>
</dbReference>
<dbReference type="GO" id="GO:0051123">
    <property type="term" value="P:RNA polymerase II preinitiation complex assembly"/>
    <property type="evidence" value="ECO:0007669"/>
    <property type="project" value="InterPro"/>
</dbReference>
<keyword evidence="4" id="KW-0804">Transcription</keyword>
<evidence type="ECO:0000313" key="8">
    <source>
        <dbReference type="EMBL" id="EFN57242.1"/>
    </source>
</evidence>
<keyword evidence="3" id="KW-0805">Transcription regulation</keyword>
<comment type="similarity">
    <text evidence="2">Belongs to the TAF11 family.</text>
</comment>
<organism evidence="9">
    <name type="scientific">Chlorella variabilis</name>
    <name type="common">Green alga</name>
    <dbReference type="NCBI Taxonomy" id="554065"/>
    <lineage>
        <taxon>Eukaryota</taxon>
        <taxon>Viridiplantae</taxon>
        <taxon>Chlorophyta</taxon>
        <taxon>core chlorophytes</taxon>
        <taxon>Trebouxiophyceae</taxon>
        <taxon>Chlorellales</taxon>
        <taxon>Chlorellaceae</taxon>
        <taxon>Chlorella clade</taxon>
        <taxon>Chlorella</taxon>
    </lineage>
</organism>
<accession>E1ZAD2</accession>
<dbReference type="Proteomes" id="UP000008141">
    <property type="component" value="Unassembled WGS sequence"/>
</dbReference>
<dbReference type="PANTHER" id="PTHR13218:SF8">
    <property type="entry name" value="TRANSCRIPTION INITIATION FACTOR TFIID SUBUNIT 11"/>
    <property type="match status" value="1"/>
</dbReference>
<dbReference type="InterPro" id="IPR009072">
    <property type="entry name" value="Histone-fold"/>
</dbReference>
<evidence type="ECO:0000256" key="5">
    <source>
        <dbReference type="ARBA" id="ARBA00023242"/>
    </source>
</evidence>
<dbReference type="AlphaFoldDB" id="E1ZAD2"/>
<dbReference type="InterPro" id="IPR045127">
    <property type="entry name" value="TAF11-like"/>
</dbReference>
<feature type="compositionally biased region" description="Low complexity" evidence="6">
    <location>
        <begin position="78"/>
        <end position="90"/>
    </location>
</feature>
<dbReference type="PROSITE" id="PS50330">
    <property type="entry name" value="UIM"/>
    <property type="match status" value="1"/>
</dbReference>
<name>E1ZAD2_CHLVA</name>
<dbReference type="RefSeq" id="XP_005849344.1">
    <property type="nucleotide sequence ID" value="XM_005849282.1"/>
</dbReference>
<dbReference type="STRING" id="554065.E1ZAD2"/>
<evidence type="ECO:0000313" key="9">
    <source>
        <dbReference type="Proteomes" id="UP000008141"/>
    </source>
</evidence>
<dbReference type="OrthoDB" id="28335at2759"/>
<dbReference type="CDD" id="cd08048">
    <property type="entry name" value="HFD_TAF11"/>
    <property type="match status" value="1"/>
</dbReference>
<dbReference type="InParanoid" id="E1ZAD2"/>